<dbReference type="FunFam" id="3.30.565.10:FF:000010">
    <property type="entry name" value="Sensor histidine kinase RcsC"/>
    <property type="match status" value="1"/>
</dbReference>
<reference evidence="12" key="1">
    <citation type="submission" date="2021-04" db="EMBL/GenBank/DDBJ databases">
        <title>The complete genome sequence of Caulobacter sp. S6.</title>
        <authorList>
            <person name="Tang Y."/>
            <person name="Ouyang W."/>
            <person name="Liu Q."/>
            <person name="Huang B."/>
            <person name="Guo Z."/>
            <person name="Lei P."/>
        </authorList>
    </citation>
    <scope>NUCLEOTIDE SEQUENCE</scope>
    <source>
        <strain evidence="12">S6</strain>
    </source>
</reference>
<dbReference type="Gene3D" id="3.40.50.2300">
    <property type="match status" value="1"/>
</dbReference>
<dbReference type="GO" id="GO:0000155">
    <property type="term" value="F:phosphorelay sensor kinase activity"/>
    <property type="evidence" value="ECO:0007669"/>
    <property type="project" value="InterPro"/>
</dbReference>
<dbReference type="SMART" id="SM00448">
    <property type="entry name" value="REC"/>
    <property type="match status" value="1"/>
</dbReference>
<dbReference type="InterPro" id="IPR003660">
    <property type="entry name" value="HAMP_dom"/>
</dbReference>
<evidence type="ECO:0000313" key="12">
    <source>
        <dbReference type="EMBL" id="QUD88212.1"/>
    </source>
</evidence>
<accession>A0A975G0G5</accession>
<dbReference type="GO" id="GO:0016020">
    <property type="term" value="C:membrane"/>
    <property type="evidence" value="ECO:0007669"/>
    <property type="project" value="UniProtKB-SubCell"/>
</dbReference>
<dbReference type="PROSITE" id="PS50110">
    <property type="entry name" value="RESPONSE_REGULATORY"/>
    <property type="match status" value="1"/>
</dbReference>
<keyword evidence="6" id="KW-0418">Kinase</keyword>
<evidence type="ECO:0000256" key="3">
    <source>
        <dbReference type="ARBA" id="ARBA00012438"/>
    </source>
</evidence>
<dbReference type="CDD" id="cd17546">
    <property type="entry name" value="REC_hyHK_CKI1_RcsC-like"/>
    <property type="match status" value="1"/>
</dbReference>
<keyword evidence="5" id="KW-0808">Transferase</keyword>
<protein>
    <recommendedName>
        <fullName evidence="3">histidine kinase</fullName>
        <ecNumber evidence="3">2.7.13.3</ecNumber>
    </recommendedName>
</protein>
<comment type="catalytic activity">
    <reaction evidence="1">
        <text>ATP + protein L-histidine = ADP + protein N-phospho-L-histidine.</text>
        <dbReference type="EC" id="2.7.13.3"/>
    </reaction>
</comment>
<keyword evidence="7" id="KW-0902">Two-component regulatory system</keyword>
<dbReference type="Pfam" id="PF00672">
    <property type="entry name" value="HAMP"/>
    <property type="match status" value="1"/>
</dbReference>
<evidence type="ECO:0000256" key="1">
    <source>
        <dbReference type="ARBA" id="ARBA00000085"/>
    </source>
</evidence>
<dbReference type="InterPro" id="IPR011006">
    <property type="entry name" value="CheY-like_superfamily"/>
</dbReference>
<dbReference type="CDD" id="cd16922">
    <property type="entry name" value="HATPase_EvgS-ArcB-TorS-like"/>
    <property type="match status" value="1"/>
</dbReference>
<dbReference type="KEGG" id="caul:KCG34_24820"/>
<dbReference type="InterPro" id="IPR004358">
    <property type="entry name" value="Sig_transdc_His_kin-like_C"/>
</dbReference>
<evidence type="ECO:0000259" key="10">
    <source>
        <dbReference type="PROSITE" id="PS50110"/>
    </source>
</evidence>
<dbReference type="PROSITE" id="PS50109">
    <property type="entry name" value="HIS_KIN"/>
    <property type="match status" value="1"/>
</dbReference>
<dbReference type="SMART" id="SM00388">
    <property type="entry name" value="HisKA"/>
    <property type="match status" value="1"/>
</dbReference>
<dbReference type="SUPFAM" id="SSF47384">
    <property type="entry name" value="Homodimeric domain of signal transducing histidine kinase"/>
    <property type="match status" value="1"/>
</dbReference>
<evidence type="ECO:0000256" key="5">
    <source>
        <dbReference type="ARBA" id="ARBA00022679"/>
    </source>
</evidence>
<dbReference type="SMART" id="SM00304">
    <property type="entry name" value="HAMP"/>
    <property type="match status" value="1"/>
</dbReference>
<dbReference type="CDD" id="cd06225">
    <property type="entry name" value="HAMP"/>
    <property type="match status" value="1"/>
</dbReference>
<feature type="domain" description="Response regulatory" evidence="10">
    <location>
        <begin position="670"/>
        <end position="787"/>
    </location>
</feature>
<dbReference type="SUPFAM" id="SSF55874">
    <property type="entry name" value="ATPase domain of HSP90 chaperone/DNA topoisomerase II/histidine kinase"/>
    <property type="match status" value="1"/>
</dbReference>
<dbReference type="Gene3D" id="3.30.565.10">
    <property type="entry name" value="Histidine kinase-like ATPase, C-terminal domain"/>
    <property type="match status" value="1"/>
</dbReference>
<evidence type="ECO:0000259" key="11">
    <source>
        <dbReference type="PROSITE" id="PS50885"/>
    </source>
</evidence>
<sequence>MKPFRSIRLRIQLIVGLLVAVLAAVSAISANQAFERLQQARRVVAISEASRALFTEMNLLRLERGTTAGLIASPGDPDPKEVAYQAELRSQSTSRMHSTLAALRSLSPHADAFGEAGIGRLFDKVQALRAESDAAIRQPLDRRPPDLHDRYLAGLTALTDAMTDATERLGAEIGRDDPFIARMTNIGRLAWTVRAAAGNDSLRWWTAAIVGRKLTHDQVDEFKALKERIDAPWAILKDDAAHDEAPPALLAAIAASDRLYYQIDRRMRGEILDALAAGRTSILPNEQSRQINNAGLDSLMNVANTAFGAVAEHAAAEATDAERDLSVALVLMAVSVGLGVMVAVFASAQVLKPIGRITTAMRAVAEGDLDHPIPDMERPDEVGDLARALGVFRTYAEAKRKLDEELLASRVARETAEASARAKAEFLANMSHEIRTPLTAVIGFAGLVAKMGGLPAQAEAYTQRILTGGQALLALVNDILDVSRIEAGQVELNLQPVALERLLADAVELVRPEADKKDLTLSLQALSSLPKEVVADAARTRQVLLNLVGNAVKFTNHGSVTVEASYRVDLGGRLLVKVRDTGHGISDADRARLFRRFSQIDASNTRRHGGAGLGLAISKGLIELMGGEIGLDTVEGVGSTFWFDIPAPVAAAAEPAAQEAEARVEPNPLRILVVDDVAVNRELVSALLAPFDLEVCEAANGVEAVEAAQRDVFDLILMDLQMPVMDGLAAARAIRREAPLNAATPILALSANVMAAQVEACRAAGMNDHIAKPINPGELLSKIDRWAPGGEPATAEVA</sequence>
<evidence type="ECO:0000256" key="2">
    <source>
        <dbReference type="ARBA" id="ARBA00004370"/>
    </source>
</evidence>
<dbReference type="Proteomes" id="UP000676409">
    <property type="component" value="Chromosome"/>
</dbReference>
<dbReference type="SUPFAM" id="SSF158472">
    <property type="entry name" value="HAMP domain-like"/>
    <property type="match status" value="1"/>
</dbReference>
<dbReference type="Pfam" id="PF00072">
    <property type="entry name" value="Response_reg"/>
    <property type="match status" value="1"/>
</dbReference>
<gene>
    <name evidence="12" type="ORF">KCG34_24820</name>
</gene>
<dbReference type="Pfam" id="PF02518">
    <property type="entry name" value="HATPase_c"/>
    <property type="match status" value="1"/>
</dbReference>
<dbReference type="Pfam" id="PF00512">
    <property type="entry name" value="HisKA"/>
    <property type="match status" value="1"/>
</dbReference>
<dbReference type="InterPro" id="IPR003661">
    <property type="entry name" value="HisK_dim/P_dom"/>
</dbReference>
<dbReference type="InterPro" id="IPR001789">
    <property type="entry name" value="Sig_transdc_resp-reg_receiver"/>
</dbReference>
<dbReference type="SMART" id="SM00387">
    <property type="entry name" value="HATPase_c"/>
    <property type="match status" value="1"/>
</dbReference>
<dbReference type="EC" id="2.7.13.3" evidence="3"/>
<evidence type="ECO:0000256" key="4">
    <source>
        <dbReference type="ARBA" id="ARBA00022553"/>
    </source>
</evidence>
<evidence type="ECO:0000259" key="9">
    <source>
        <dbReference type="PROSITE" id="PS50109"/>
    </source>
</evidence>
<dbReference type="RefSeq" id="WP_211938263.1">
    <property type="nucleotide sequence ID" value="NZ_CP073078.1"/>
</dbReference>
<name>A0A975G0G5_9CAUL</name>
<proteinExistence type="predicted"/>
<dbReference type="PROSITE" id="PS50885">
    <property type="entry name" value="HAMP"/>
    <property type="match status" value="1"/>
</dbReference>
<evidence type="ECO:0000313" key="13">
    <source>
        <dbReference type="Proteomes" id="UP000676409"/>
    </source>
</evidence>
<evidence type="ECO:0000256" key="6">
    <source>
        <dbReference type="ARBA" id="ARBA00022777"/>
    </source>
</evidence>
<dbReference type="PANTHER" id="PTHR45339">
    <property type="entry name" value="HYBRID SIGNAL TRANSDUCTION HISTIDINE KINASE J"/>
    <property type="match status" value="1"/>
</dbReference>
<organism evidence="12 13">
    <name type="scientific">Phenylobacterium montanum</name>
    <dbReference type="NCBI Taxonomy" id="2823693"/>
    <lineage>
        <taxon>Bacteria</taxon>
        <taxon>Pseudomonadati</taxon>
        <taxon>Pseudomonadota</taxon>
        <taxon>Alphaproteobacteria</taxon>
        <taxon>Caulobacterales</taxon>
        <taxon>Caulobacteraceae</taxon>
        <taxon>Phenylobacterium</taxon>
    </lineage>
</organism>
<dbReference type="Gene3D" id="6.10.340.10">
    <property type="match status" value="1"/>
</dbReference>
<comment type="subcellular location">
    <subcellularLocation>
        <location evidence="2">Membrane</location>
    </subcellularLocation>
</comment>
<dbReference type="InterPro" id="IPR003594">
    <property type="entry name" value="HATPase_dom"/>
</dbReference>
<dbReference type="SUPFAM" id="SSF52172">
    <property type="entry name" value="CheY-like"/>
    <property type="match status" value="1"/>
</dbReference>
<evidence type="ECO:0000256" key="8">
    <source>
        <dbReference type="PROSITE-ProRule" id="PRU00169"/>
    </source>
</evidence>
<dbReference type="AlphaFoldDB" id="A0A975G0G5"/>
<feature type="domain" description="Histidine kinase" evidence="9">
    <location>
        <begin position="429"/>
        <end position="649"/>
    </location>
</feature>
<feature type="modified residue" description="4-aspartylphosphate" evidence="8">
    <location>
        <position position="719"/>
    </location>
</feature>
<dbReference type="CDD" id="cd00082">
    <property type="entry name" value="HisKA"/>
    <property type="match status" value="1"/>
</dbReference>
<dbReference type="Gene3D" id="1.10.287.130">
    <property type="match status" value="1"/>
</dbReference>
<keyword evidence="13" id="KW-1185">Reference proteome</keyword>
<evidence type="ECO:0000256" key="7">
    <source>
        <dbReference type="ARBA" id="ARBA00023012"/>
    </source>
</evidence>
<dbReference type="InterPro" id="IPR036890">
    <property type="entry name" value="HATPase_C_sf"/>
</dbReference>
<dbReference type="PANTHER" id="PTHR45339:SF1">
    <property type="entry name" value="HYBRID SIGNAL TRANSDUCTION HISTIDINE KINASE J"/>
    <property type="match status" value="1"/>
</dbReference>
<dbReference type="EMBL" id="CP073078">
    <property type="protein sequence ID" value="QUD88212.1"/>
    <property type="molecule type" value="Genomic_DNA"/>
</dbReference>
<dbReference type="InterPro" id="IPR005467">
    <property type="entry name" value="His_kinase_dom"/>
</dbReference>
<feature type="domain" description="HAMP" evidence="11">
    <location>
        <begin position="348"/>
        <end position="401"/>
    </location>
</feature>
<dbReference type="InterPro" id="IPR036097">
    <property type="entry name" value="HisK_dim/P_sf"/>
</dbReference>
<keyword evidence="4 8" id="KW-0597">Phosphoprotein</keyword>
<dbReference type="PRINTS" id="PR00344">
    <property type="entry name" value="BCTRLSENSOR"/>
</dbReference>